<reference evidence="2 3" key="1">
    <citation type="submission" date="2016-11" db="EMBL/GenBank/DDBJ databases">
        <authorList>
            <person name="Jaros S."/>
            <person name="Januszkiewicz K."/>
            <person name="Wedrychowicz H."/>
        </authorList>
    </citation>
    <scope>NUCLEOTIDE SEQUENCE [LARGE SCALE GENOMIC DNA]</scope>
    <source>
        <strain evidence="2 3">DSM 15480</strain>
    </source>
</reference>
<evidence type="ECO:0000259" key="1">
    <source>
        <dbReference type="Pfam" id="PF13204"/>
    </source>
</evidence>
<name>A0A1M6MHH6_9FIRM</name>
<gene>
    <name evidence="2" type="ORF">SAMN02745243_01491</name>
</gene>
<dbReference type="PANTHER" id="PTHR37836:SF3">
    <property type="entry name" value="ENDOGLUCANASE"/>
    <property type="match status" value="1"/>
</dbReference>
<dbReference type="InterPro" id="IPR025277">
    <property type="entry name" value="Apiosidase-like_cat_dom"/>
</dbReference>
<dbReference type="Gene3D" id="3.20.20.80">
    <property type="entry name" value="Glycosidases"/>
    <property type="match status" value="1"/>
</dbReference>
<proteinExistence type="predicted"/>
<accession>A0A1M6MHH6</accession>
<dbReference type="STRING" id="1121950.SAMN02745243_01491"/>
<dbReference type="AlphaFoldDB" id="A0A1M6MHH6"/>
<dbReference type="RefSeq" id="WP_073107738.1">
    <property type="nucleotide sequence ID" value="NZ_FQZY01000018.1"/>
</dbReference>
<dbReference type="PANTHER" id="PTHR37836">
    <property type="entry name" value="LMO1036 PROTEIN"/>
    <property type="match status" value="1"/>
</dbReference>
<dbReference type="Proteomes" id="UP000184301">
    <property type="component" value="Unassembled WGS sequence"/>
</dbReference>
<evidence type="ECO:0000313" key="3">
    <source>
        <dbReference type="Proteomes" id="UP000184301"/>
    </source>
</evidence>
<keyword evidence="3" id="KW-1185">Reference proteome</keyword>
<feature type="domain" description="Apiosidase-like catalytic" evidence="1">
    <location>
        <begin position="10"/>
        <end position="334"/>
    </location>
</feature>
<protein>
    <recommendedName>
        <fullName evidence="1">Apiosidase-like catalytic domain-containing protein</fullName>
    </recommendedName>
</protein>
<dbReference type="Pfam" id="PF13204">
    <property type="entry name" value="Apiosidase"/>
    <property type="match status" value="1"/>
</dbReference>
<organism evidence="2 3">
    <name type="scientific">Hespellia stercorisuis DSM 15480</name>
    <dbReference type="NCBI Taxonomy" id="1121950"/>
    <lineage>
        <taxon>Bacteria</taxon>
        <taxon>Bacillati</taxon>
        <taxon>Bacillota</taxon>
        <taxon>Clostridia</taxon>
        <taxon>Lachnospirales</taxon>
        <taxon>Lachnospiraceae</taxon>
        <taxon>Hespellia</taxon>
    </lineage>
</organism>
<sequence>MLKVDKNKSNFISDDKPFFYLADTIWSAFTNVTIEEWEYYLEKRKAQGFTVLQINTLPQWDRCMTDVGVYPFPTSDGGQTFTYGAFCQEYYDRARIMCRMAVDRGFHLALVVLWLNYVPGTWGSRIVAANVMPEDFLPVYTQKVVEEFDEFDPLYIVSGDTDFDTEEAVRYYGTVLNGLCELSPDSLKGMHIKRGYDVLPEHLLDQIDFYMFQSGHNQAEQDMAYILPESMREKYPKKPMLNSEPCYEQMGYSRKVYGRFSQFDVRKAAWTSILSGACAGVTYGAHGIWNWHEIGKPKNPVLGEGFDEALPWEDALALPGAWDYGFIHYLMERYGVSEIEPLPHLILNDTRDIRMGRNIDGDYLIYVPSNTNVRVQADLSGYRIRITDLTTRNTAFGTVKTENGVSTIQMHSFPEDVLIAAIKE</sequence>
<dbReference type="EMBL" id="FQZY01000018">
    <property type="protein sequence ID" value="SHJ82898.1"/>
    <property type="molecule type" value="Genomic_DNA"/>
</dbReference>
<evidence type="ECO:0000313" key="2">
    <source>
        <dbReference type="EMBL" id="SHJ82898.1"/>
    </source>
</evidence>